<gene>
    <name evidence="3" type="ORF">PTTG_27743</name>
</gene>
<dbReference type="Proteomes" id="UP000005240">
    <property type="component" value="Unassembled WGS sequence"/>
</dbReference>
<reference evidence="4" key="4">
    <citation type="submission" date="2025-05" db="UniProtKB">
        <authorList>
            <consortium name="EnsemblFungi"/>
        </authorList>
    </citation>
    <scope>IDENTIFICATION</scope>
    <source>
        <strain evidence="4">isolate 1-1 / race 1 (BBBD)</strain>
    </source>
</reference>
<dbReference type="PANTHER" id="PTHR45125">
    <property type="entry name" value="F21J9.4-RELATED"/>
    <property type="match status" value="1"/>
</dbReference>
<protein>
    <submittedName>
        <fullName evidence="4">NAM-associated domain-containing protein</fullName>
    </submittedName>
</protein>
<dbReference type="InterPro" id="IPR029466">
    <property type="entry name" value="NAM-associated_C"/>
</dbReference>
<feature type="compositionally biased region" description="Low complexity" evidence="1">
    <location>
        <begin position="263"/>
        <end position="282"/>
    </location>
</feature>
<proteinExistence type="predicted"/>
<feature type="region of interest" description="Disordered" evidence="1">
    <location>
        <begin position="247"/>
        <end position="325"/>
    </location>
</feature>
<evidence type="ECO:0000256" key="1">
    <source>
        <dbReference type="SAM" id="MobiDB-lite"/>
    </source>
</evidence>
<organism evidence="3">
    <name type="scientific">Puccinia triticina (isolate 1-1 / race 1 (BBBD))</name>
    <name type="common">Brown leaf rust fungus</name>
    <dbReference type="NCBI Taxonomy" id="630390"/>
    <lineage>
        <taxon>Eukaryota</taxon>
        <taxon>Fungi</taxon>
        <taxon>Dikarya</taxon>
        <taxon>Basidiomycota</taxon>
        <taxon>Pucciniomycotina</taxon>
        <taxon>Pucciniomycetes</taxon>
        <taxon>Pucciniales</taxon>
        <taxon>Pucciniaceae</taxon>
        <taxon>Puccinia</taxon>
    </lineage>
</organism>
<evidence type="ECO:0000313" key="4">
    <source>
        <dbReference type="EnsemblFungi" id="PTTG_27743-t43_1-p1"/>
    </source>
</evidence>
<sequence length="325" mass="36174">MWDGQLSQVCWSRATYPLHCSPTRDHLLTSAGRLPAAINQNPLDFIHCKDGRHGINCYSQLSKKEKKTKAAKSTPKHQPNDVDTPTPAENPLINNENTPKTDDKTAPKKGFPCWLVEEDKKLCISWLNTSRDTIVGRGQKATTFWEQIHEHLADLIKEYNESQKHVKNFKDLPVCPVGAVECCWALILKNVNKFAGCYSTTERRLKSGKTREDLLTEAKELYKATSGSTFNLDHCWGILKDTPKWQATQQENEARGKKAKQLTTAPPADVPSSTPAASSPTVIDLDDNKSDASQSVLGNVRMEGSKAAKRKLAEDVSPGKMMTMQ</sequence>
<evidence type="ECO:0000313" key="5">
    <source>
        <dbReference type="Proteomes" id="UP000005240"/>
    </source>
</evidence>
<accession>A0A180GHZ4</accession>
<keyword evidence="5" id="KW-1185">Reference proteome</keyword>
<feature type="compositionally biased region" description="Basic and acidic residues" evidence="1">
    <location>
        <begin position="303"/>
        <end position="314"/>
    </location>
</feature>
<dbReference type="EMBL" id="ADAS02000068">
    <property type="protein sequence ID" value="OAV92194.1"/>
    <property type="molecule type" value="Genomic_DNA"/>
</dbReference>
<name>A0A180GHZ4_PUCT1</name>
<dbReference type="PANTHER" id="PTHR45125:SF3">
    <property type="entry name" value="NO-APICAL-MERISTEM-ASSOCIATED CARBOXY-TERMINAL DOMAIN PROTEIN"/>
    <property type="match status" value="1"/>
</dbReference>
<dbReference type="Pfam" id="PF14303">
    <property type="entry name" value="NAM-associated"/>
    <property type="match status" value="1"/>
</dbReference>
<reference evidence="4 5" key="3">
    <citation type="journal article" date="2017" name="G3 (Bethesda)">
        <title>Comparative analysis highlights variable genome content of wheat rusts and divergence of the mating loci.</title>
        <authorList>
            <person name="Cuomo C.A."/>
            <person name="Bakkeren G."/>
            <person name="Khalil H.B."/>
            <person name="Panwar V."/>
            <person name="Joly D."/>
            <person name="Linning R."/>
            <person name="Sakthikumar S."/>
            <person name="Song X."/>
            <person name="Adiconis X."/>
            <person name="Fan L."/>
            <person name="Goldberg J.M."/>
            <person name="Levin J.Z."/>
            <person name="Young S."/>
            <person name="Zeng Q."/>
            <person name="Anikster Y."/>
            <person name="Bruce M."/>
            <person name="Wang M."/>
            <person name="Yin C."/>
            <person name="McCallum B."/>
            <person name="Szabo L.J."/>
            <person name="Hulbert S."/>
            <person name="Chen X."/>
            <person name="Fellers J.P."/>
        </authorList>
    </citation>
    <scope>NUCLEOTIDE SEQUENCE</scope>
    <source>
        <strain evidence="4">isolate 1-1 / race 1 (BBBD)</strain>
        <strain evidence="5">Isolate 1-1 / race 1 (BBBD)</strain>
    </source>
</reference>
<dbReference type="AlphaFoldDB" id="A0A180GHZ4"/>
<dbReference type="EnsemblFungi" id="PTTG_27743-t43_1">
    <property type="protein sequence ID" value="PTTG_27743-t43_1-p1"/>
    <property type="gene ID" value="PTTG_27743"/>
</dbReference>
<feature type="domain" description="No apical meristem-associated C-terminal" evidence="2">
    <location>
        <begin position="229"/>
        <end position="316"/>
    </location>
</feature>
<evidence type="ECO:0000313" key="3">
    <source>
        <dbReference type="EMBL" id="OAV92194.1"/>
    </source>
</evidence>
<dbReference type="OrthoDB" id="2503752at2759"/>
<reference evidence="3" key="1">
    <citation type="submission" date="2009-11" db="EMBL/GenBank/DDBJ databases">
        <authorList>
            <consortium name="The Broad Institute Genome Sequencing Platform"/>
            <person name="Ward D."/>
            <person name="Feldgarden M."/>
            <person name="Earl A."/>
            <person name="Young S.K."/>
            <person name="Zeng Q."/>
            <person name="Koehrsen M."/>
            <person name="Alvarado L."/>
            <person name="Berlin A."/>
            <person name="Bochicchio J."/>
            <person name="Borenstein D."/>
            <person name="Chapman S.B."/>
            <person name="Chen Z."/>
            <person name="Engels R."/>
            <person name="Freedman E."/>
            <person name="Gellesch M."/>
            <person name="Goldberg J."/>
            <person name="Griggs A."/>
            <person name="Gujja S."/>
            <person name="Heilman E."/>
            <person name="Heiman D."/>
            <person name="Hepburn T."/>
            <person name="Howarth C."/>
            <person name="Jen D."/>
            <person name="Larson L."/>
            <person name="Lewis B."/>
            <person name="Mehta T."/>
            <person name="Park D."/>
            <person name="Pearson M."/>
            <person name="Roberts A."/>
            <person name="Saif S."/>
            <person name="Shea T."/>
            <person name="Shenoy N."/>
            <person name="Sisk P."/>
            <person name="Stolte C."/>
            <person name="Sykes S."/>
            <person name="Thomson T."/>
            <person name="Walk T."/>
            <person name="White J."/>
            <person name="Yandava C."/>
            <person name="Izard J."/>
            <person name="Baranova O.V."/>
            <person name="Blanton J.M."/>
            <person name="Tanner A.C."/>
            <person name="Dewhirst F.E."/>
            <person name="Haas B."/>
            <person name="Nusbaum C."/>
            <person name="Birren B."/>
        </authorList>
    </citation>
    <scope>NUCLEOTIDE SEQUENCE [LARGE SCALE GENOMIC DNA]</scope>
    <source>
        <strain evidence="3">1-1 BBBD Race 1</strain>
    </source>
</reference>
<dbReference type="VEuPathDB" id="FungiDB:PTTG_27743"/>
<feature type="region of interest" description="Disordered" evidence="1">
    <location>
        <begin position="66"/>
        <end position="106"/>
    </location>
</feature>
<reference evidence="3" key="2">
    <citation type="submission" date="2016-05" db="EMBL/GenBank/DDBJ databases">
        <title>Comparative analysis highlights variable genome content of wheat rusts and divergence of the mating loci.</title>
        <authorList>
            <person name="Cuomo C.A."/>
            <person name="Bakkeren G."/>
            <person name="Szabo L."/>
            <person name="Khalil H."/>
            <person name="Joly D."/>
            <person name="Goldberg J."/>
            <person name="Young S."/>
            <person name="Zeng Q."/>
            <person name="Fellers J."/>
        </authorList>
    </citation>
    <scope>NUCLEOTIDE SEQUENCE [LARGE SCALE GENOMIC DNA]</scope>
    <source>
        <strain evidence="3">1-1 BBBD Race 1</strain>
    </source>
</reference>
<evidence type="ECO:0000259" key="2">
    <source>
        <dbReference type="Pfam" id="PF14303"/>
    </source>
</evidence>
<dbReference type="STRING" id="630390.A0A180GHZ4"/>